<dbReference type="Pfam" id="PF09084">
    <property type="entry name" value="NMT1"/>
    <property type="match status" value="1"/>
</dbReference>
<dbReference type="Proteomes" id="UP001589867">
    <property type="component" value="Unassembled WGS sequence"/>
</dbReference>
<dbReference type="Gene3D" id="3.40.190.10">
    <property type="entry name" value="Periplasmic binding protein-like II"/>
    <property type="match status" value="2"/>
</dbReference>
<evidence type="ECO:0000259" key="1">
    <source>
        <dbReference type="Pfam" id="PF09084"/>
    </source>
</evidence>
<dbReference type="EMBL" id="JBHLUH010000047">
    <property type="protein sequence ID" value="MFC0530554.1"/>
    <property type="molecule type" value="Genomic_DNA"/>
</dbReference>
<proteinExistence type="predicted"/>
<evidence type="ECO:0000313" key="3">
    <source>
        <dbReference type="Proteomes" id="UP001589867"/>
    </source>
</evidence>
<accession>A0ABV6M7M8</accession>
<evidence type="ECO:0000313" key="2">
    <source>
        <dbReference type="EMBL" id="MFC0530554.1"/>
    </source>
</evidence>
<dbReference type="PANTHER" id="PTHR30024">
    <property type="entry name" value="ALIPHATIC SULFONATES-BINDING PROTEIN-RELATED"/>
    <property type="match status" value="1"/>
</dbReference>
<feature type="domain" description="SsuA/THI5-like" evidence="1">
    <location>
        <begin position="39"/>
        <end position="264"/>
    </location>
</feature>
<comment type="caution">
    <text evidence="2">The sequence shown here is derived from an EMBL/GenBank/DDBJ whole genome shotgun (WGS) entry which is preliminary data.</text>
</comment>
<sequence length="346" mass="36444">MALSVVAACGTGDDPPEGAARSGELSKSVVKVLGTPQAYDAPVLLAQELGYFDEVGLSVTFDTSAGGADLLPALLGRSADFVLPSVSVPLNAATEGAPVRVVATLGHATELQMVIRADVAKAKNIPTDDADAQLKALRGSGLRIAVSAPGGGVYTQTQGLLEARGLTVDRDVTLVPHPTPDAELAAFNNNQVDAFVWVPAAIFAVDDADVVRVRYAQLPEYQGMDFITLVTTSQVTQTNPDTVRAFLTGLAKGWQYTLDNPDEAKRLVGKKFFPQLAPEVLDKVFQSAYDNLGPTFALTRGGFDKGVALANLGRPQPIDVSYENFVDNTFANEAIKTLGLDVPTGD</sequence>
<name>A0ABV6M7M8_9ACTN</name>
<reference evidence="2 3" key="1">
    <citation type="submission" date="2024-09" db="EMBL/GenBank/DDBJ databases">
        <authorList>
            <person name="Sun Q."/>
            <person name="Mori K."/>
        </authorList>
    </citation>
    <scope>NUCLEOTIDE SEQUENCE [LARGE SCALE GENOMIC DNA]</scope>
    <source>
        <strain evidence="2 3">TBRC 3947</strain>
    </source>
</reference>
<dbReference type="InterPro" id="IPR015168">
    <property type="entry name" value="SsuA/THI5"/>
</dbReference>
<gene>
    <name evidence="2" type="ORF">ACFFIA_23100</name>
</gene>
<protein>
    <submittedName>
        <fullName evidence="2">ABC transporter substrate-binding protein</fullName>
    </submittedName>
</protein>
<dbReference type="RefSeq" id="WP_377253712.1">
    <property type="nucleotide sequence ID" value="NZ_JBHLUH010000047.1"/>
</dbReference>
<organism evidence="2 3">
    <name type="scientific">Phytohabitans kaempferiae</name>
    <dbReference type="NCBI Taxonomy" id="1620943"/>
    <lineage>
        <taxon>Bacteria</taxon>
        <taxon>Bacillati</taxon>
        <taxon>Actinomycetota</taxon>
        <taxon>Actinomycetes</taxon>
        <taxon>Micromonosporales</taxon>
        <taxon>Micromonosporaceae</taxon>
    </lineage>
</organism>
<keyword evidence="3" id="KW-1185">Reference proteome</keyword>
<dbReference type="SUPFAM" id="SSF53850">
    <property type="entry name" value="Periplasmic binding protein-like II"/>
    <property type="match status" value="1"/>
</dbReference>